<dbReference type="EMBL" id="CP147247">
    <property type="protein sequence ID" value="WYJ91703.1"/>
    <property type="molecule type" value="Genomic_DNA"/>
</dbReference>
<evidence type="ECO:0000256" key="2">
    <source>
        <dbReference type="ARBA" id="ARBA00023125"/>
    </source>
</evidence>
<keyword evidence="7" id="KW-1185">Reference proteome</keyword>
<evidence type="ECO:0000313" key="7">
    <source>
        <dbReference type="Proteomes" id="UP000195141"/>
    </source>
</evidence>
<dbReference type="PROSITE" id="PS50995">
    <property type="entry name" value="HTH_MARR_2"/>
    <property type="match status" value="1"/>
</dbReference>
<dbReference type="InterPro" id="IPR023187">
    <property type="entry name" value="Tscrpt_reg_MarR-type_CS"/>
</dbReference>
<dbReference type="PANTHER" id="PTHR42756:SF1">
    <property type="entry name" value="TRANSCRIPTIONAL REPRESSOR OF EMRAB OPERON"/>
    <property type="match status" value="1"/>
</dbReference>
<keyword evidence="1" id="KW-0805">Transcription regulation</keyword>
<dbReference type="PROSITE" id="PS01117">
    <property type="entry name" value="HTH_MARR_1"/>
    <property type="match status" value="1"/>
</dbReference>
<name>A0A242K3Q2_9ENTE</name>
<keyword evidence="2" id="KW-0238">DNA-binding</keyword>
<evidence type="ECO:0000256" key="3">
    <source>
        <dbReference type="ARBA" id="ARBA00023163"/>
    </source>
</evidence>
<dbReference type="EMBL" id="NGMM01000007">
    <property type="protein sequence ID" value="OTP11666.1"/>
    <property type="molecule type" value="Genomic_DNA"/>
</dbReference>
<dbReference type="Gene3D" id="1.10.10.10">
    <property type="entry name" value="Winged helix-like DNA-binding domain superfamily/Winged helix DNA-binding domain"/>
    <property type="match status" value="1"/>
</dbReference>
<keyword evidence="3" id="KW-0804">Transcription</keyword>
<proteinExistence type="predicted"/>
<dbReference type="SMART" id="SM00347">
    <property type="entry name" value="HTH_MARR"/>
    <property type="match status" value="1"/>
</dbReference>
<reference evidence="6" key="2">
    <citation type="submission" date="2017-05" db="EMBL/GenBank/DDBJ databases">
        <authorList>
            <consortium name="The Broad Institute Genomics Platform"/>
            <consortium name="The Broad Institute Genomic Center for Infectious Diseases"/>
            <person name="Earl A."/>
            <person name="Manson A."/>
            <person name="Schwartman J."/>
            <person name="Gilmore M."/>
            <person name="Abouelleil A."/>
            <person name="Cao P."/>
            <person name="Chapman S."/>
            <person name="Cusick C."/>
            <person name="Shea T."/>
            <person name="Young S."/>
            <person name="Neafsey D."/>
            <person name="Nusbaum C."/>
            <person name="Birren B."/>
        </authorList>
    </citation>
    <scope>NUCLEOTIDE SEQUENCE</scope>
    <source>
        <strain evidence="6">9E7_DIV0242</strain>
    </source>
</reference>
<dbReference type="AlphaFoldDB" id="A0A242K3Q2"/>
<dbReference type="PANTHER" id="PTHR42756">
    <property type="entry name" value="TRANSCRIPTIONAL REGULATOR, MARR"/>
    <property type="match status" value="1"/>
</dbReference>
<dbReference type="Pfam" id="PF01047">
    <property type="entry name" value="MarR"/>
    <property type="match status" value="1"/>
</dbReference>
<dbReference type="PRINTS" id="PR00598">
    <property type="entry name" value="HTHMARR"/>
</dbReference>
<dbReference type="InterPro" id="IPR011991">
    <property type="entry name" value="ArsR-like_HTH"/>
</dbReference>
<evidence type="ECO:0000259" key="4">
    <source>
        <dbReference type="PROSITE" id="PS50995"/>
    </source>
</evidence>
<reference evidence="5" key="1">
    <citation type="submission" date="2017-05" db="EMBL/GenBank/DDBJ databases">
        <title>The Genome Sequence of Enterococcus sp. 9E7_DIV0242.</title>
        <authorList>
            <consortium name="The Broad Institute Genomics Platform"/>
            <consortium name="The Broad Institute Genomic Center for Infectious Diseases"/>
            <person name="Earl A."/>
            <person name="Manson A."/>
            <person name="Schwartman J."/>
            <person name="Gilmore M."/>
            <person name="Abouelleil A."/>
            <person name="Cao P."/>
            <person name="Chapman S."/>
            <person name="Cusick C."/>
            <person name="Shea T."/>
            <person name="Young S."/>
            <person name="Neafsey D."/>
            <person name="Nusbaum C."/>
            <person name="Birren B."/>
        </authorList>
    </citation>
    <scope>NUCLEOTIDE SEQUENCE [LARGE SCALE GENOMIC DNA]</scope>
    <source>
        <strain evidence="5">9E7_DIV0242</strain>
    </source>
</reference>
<dbReference type="InterPro" id="IPR000835">
    <property type="entry name" value="HTH_MarR-typ"/>
</dbReference>
<reference evidence="6" key="3">
    <citation type="submission" date="2024-03" db="EMBL/GenBank/DDBJ databases">
        <title>The Genome Sequence of Enterococcus sp. DIV0242b.</title>
        <authorList>
            <consortium name="The Broad Institute Genomics Platform"/>
            <consortium name="The Broad Institute Microbial Omics Core"/>
            <consortium name="The Broad Institute Genomic Center for Infectious Diseases"/>
            <person name="Earl A."/>
            <person name="Manson A."/>
            <person name="Gilmore M."/>
            <person name="Schwartman J."/>
            <person name="Shea T."/>
            <person name="Abouelleil A."/>
            <person name="Cao P."/>
            <person name="Chapman S."/>
            <person name="Cusick C."/>
            <person name="Young S."/>
            <person name="Neafsey D."/>
            <person name="Nusbaum C."/>
            <person name="Birren B."/>
        </authorList>
    </citation>
    <scope>NUCLEOTIDE SEQUENCE</scope>
    <source>
        <strain evidence="6">9E7_DIV0242</strain>
    </source>
</reference>
<dbReference type="InterPro" id="IPR036388">
    <property type="entry name" value="WH-like_DNA-bd_sf"/>
</dbReference>
<evidence type="ECO:0000313" key="6">
    <source>
        <dbReference type="EMBL" id="WYJ91703.1"/>
    </source>
</evidence>
<evidence type="ECO:0000256" key="1">
    <source>
        <dbReference type="ARBA" id="ARBA00023015"/>
    </source>
</evidence>
<dbReference type="CDD" id="cd00090">
    <property type="entry name" value="HTH_ARSR"/>
    <property type="match status" value="1"/>
</dbReference>
<organism evidence="5">
    <name type="scientific">Candidatus Enterococcus clewellii</name>
    <dbReference type="NCBI Taxonomy" id="1834193"/>
    <lineage>
        <taxon>Bacteria</taxon>
        <taxon>Bacillati</taxon>
        <taxon>Bacillota</taxon>
        <taxon>Bacilli</taxon>
        <taxon>Lactobacillales</taxon>
        <taxon>Enterococcaceae</taxon>
        <taxon>Enterococcus</taxon>
    </lineage>
</organism>
<dbReference type="InterPro" id="IPR036390">
    <property type="entry name" value="WH_DNA-bd_sf"/>
</dbReference>
<sequence>MTYQLLTCHLLKGGKNMTSDTNFSDIFFLLKQADLHITQLFETQMMISLTRYELLIQLKKQDYVTQRTLQDKLKIDQAAITRHLKILEEKGYIIRERNTDNKREVIVHLSDFGKEALHSCDTDKAKLSKSLFNGFTTEQLQLFQQFLTDFNQQAEAVSKAIEKRKEPIQ</sequence>
<dbReference type="Proteomes" id="UP000195141">
    <property type="component" value="Chromosome"/>
</dbReference>
<feature type="domain" description="HTH marR-type" evidence="4">
    <location>
        <begin position="23"/>
        <end position="152"/>
    </location>
</feature>
<dbReference type="GO" id="GO:0003677">
    <property type="term" value="F:DNA binding"/>
    <property type="evidence" value="ECO:0007669"/>
    <property type="project" value="UniProtKB-KW"/>
</dbReference>
<evidence type="ECO:0000313" key="5">
    <source>
        <dbReference type="EMBL" id="OTP11666.1"/>
    </source>
</evidence>
<dbReference type="GO" id="GO:0003700">
    <property type="term" value="F:DNA-binding transcription factor activity"/>
    <property type="evidence" value="ECO:0007669"/>
    <property type="project" value="InterPro"/>
</dbReference>
<accession>A0A242K3Q2</accession>
<dbReference type="SUPFAM" id="SSF46785">
    <property type="entry name" value="Winged helix' DNA-binding domain"/>
    <property type="match status" value="1"/>
</dbReference>
<dbReference type="OrthoDB" id="2366010at2"/>
<gene>
    <name evidence="6" type="ORF">A5888_003471</name>
    <name evidence="5" type="ORF">A5888_003765</name>
</gene>
<protein>
    <recommendedName>
        <fullName evidence="4">HTH marR-type domain-containing protein</fullName>
    </recommendedName>
</protein>